<proteinExistence type="predicted"/>
<reference evidence="1" key="1">
    <citation type="submission" date="2021-02" db="EMBL/GenBank/DDBJ databases">
        <authorList>
            <person name="Dougan E. K."/>
            <person name="Rhodes N."/>
            <person name="Thang M."/>
            <person name="Chan C."/>
        </authorList>
    </citation>
    <scope>NUCLEOTIDE SEQUENCE</scope>
</reference>
<dbReference type="AlphaFoldDB" id="A0A813HXQ4"/>
<evidence type="ECO:0000313" key="1">
    <source>
        <dbReference type="EMBL" id="CAE8643817.1"/>
    </source>
</evidence>
<name>A0A813HXQ4_POLGL</name>
<protein>
    <submittedName>
        <fullName evidence="1">Uncharacterized protein</fullName>
    </submittedName>
</protein>
<gene>
    <name evidence="1" type="ORF">PGLA1383_LOCUS58119</name>
</gene>
<dbReference type="EMBL" id="CAJNNV010033441">
    <property type="protein sequence ID" value="CAE8643817.1"/>
    <property type="molecule type" value="Genomic_DNA"/>
</dbReference>
<comment type="caution">
    <text evidence="1">The sequence shown here is derived from an EMBL/GenBank/DDBJ whole genome shotgun (WGS) entry which is preliminary data.</text>
</comment>
<dbReference type="Proteomes" id="UP000654075">
    <property type="component" value="Unassembled WGS sequence"/>
</dbReference>
<sequence>MDVQRAEVHRLELAWRTFLGAPGPLVADRSAGGAALHLAFREMEASAIFLDTRRVTLQC</sequence>
<organism evidence="1 2">
    <name type="scientific">Polarella glacialis</name>
    <name type="common">Dinoflagellate</name>
    <dbReference type="NCBI Taxonomy" id="89957"/>
    <lineage>
        <taxon>Eukaryota</taxon>
        <taxon>Sar</taxon>
        <taxon>Alveolata</taxon>
        <taxon>Dinophyceae</taxon>
        <taxon>Suessiales</taxon>
        <taxon>Suessiaceae</taxon>
        <taxon>Polarella</taxon>
    </lineage>
</organism>
<accession>A0A813HXQ4</accession>
<keyword evidence="2" id="KW-1185">Reference proteome</keyword>
<evidence type="ECO:0000313" key="2">
    <source>
        <dbReference type="Proteomes" id="UP000654075"/>
    </source>
</evidence>